<keyword evidence="7 13" id="KW-0808">Transferase</keyword>
<comment type="pathway">
    <text evidence="2 13">Glycolipid biosynthesis; glycosylphosphatidylinositol-anchor biosynthesis.</text>
</comment>
<keyword evidence="15" id="KW-1185">Reference proteome</keyword>
<feature type="transmembrane region" description="Helical" evidence="13">
    <location>
        <begin position="208"/>
        <end position="229"/>
    </location>
</feature>
<dbReference type="GO" id="GO:1990529">
    <property type="term" value="C:glycosylphosphatidylinositol-mannosyltransferase I complex"/>
    <property type="evidence" value="ECO:0007669"/>
    <property type="project" value="TreeGrafter"/>
</dbReference>
<evidence type="ECO:0000256" key="12">
    <source>
        <dbReference type="ARBA" id="ARBA00025399"/>
    </source>
</evidence>
<dbReference type="EC" id="2.4.1.-" evidence="13"/>
<dbReference type="PANTHER" id="PTHR12886">
    <property type="entry name" value="PIG-M MANNOSYLTRANSFERASE"/>
    <property type="match status" value="1"/>
</dbReference>
<evidence type="ECO:0000256" key="1">
    <source>
        <dbReference type="ARBA" id="ARBA00004477"/>
    </source>
</evidence>
<evidence type="ECO:0000256" key="7">
    <source>
        <dbReference type="ARBA" id="ARBA00022679"/>
    </source>
</evidence>
<dbReference type="GO" id="GO:0004376">
    <property type="term" value="F:GPI mannosyltransferase activity"/>
    <property type="evidence" value="ECO:0007669"/>
    <property type="project" value="InterPro"/>
</dbReference>
<evidence type="ECO:0000313" key="15">
    <source>
        <dbReference type="Proteomes" id="UP000664169"/>
    </source>
</evidence>
<dbReference type="InterPro" id="IPR007704">
    <property type="entry name" value="PIG-M"/>
</dbReference>
<keyword evidence="11 13" id="KW-0472">Membrane</keyword>
<dbReference type="GO" id="GO:0051751">
    <property type="term" value="F:alpha-1,4-mannosyltransferase activity"/>
    <property type="evidence" value="ECO:0007669"/>
    <property type="project" value="InterPro"/>
</dbReference>
<comment type="caution">
    <text evidence="14">The sequence shown here is derived from an EMBL/GenBank/DDBJ whole genome shotgun (WGS) entry which is preliminary data.</text>
</comment>
<evidence type="ECO:0000256" key="5">
    <source>
        <dbReference type="ARBA" id="ARBA00022502"/>
    </source>
</evidence>
<dbReference type="Proteomes" id="UP000664169">
    <property type="component" value="Unassembled WGS sequence"/>
</dbReference>
<dbReference type="AlphaFoldDB" id="A0A8H3FSH9"/>
<feature type="transmembrane region" description="Helical" evidence="13">
    <location>
        <begin position="79"/>
        <end position="102"/>
    </location>
</feature>
<keyword evidence="10 13" id="KW-1133">Transmembrane helix</keyword>
<evidence type="ECO:0000313" key="14">
    <source>
        <dbReference type="EMBL" id="CAF9928529.1"/>
    </source>
</evidence>
<dbReference type="Pfam" id="PF05007">
    <property type="entry name" value="Mannosyl_trans"/>
    <property type="match status" value="1"/>
</dbReference>
<sequence>MWKLYKLVTLAALLRLALLLYGLYQDANSSIKYTDIDYLVFTDAARYVSIGESPYKRETYRYTPLLAWILLPTTWPGQFWFAFGKILFALADLGAGYLLYAILRFEAGLTEDRALKFAGVWLLNPMVATISTRGSSEGLLGLLVVALLWAAMGRHAVLSGFLLGLSVHVKIYPFIYAPSLLLFFESGPAPSGASLFRKVKTFVNGDRITLALFSWITFAGLNAVMFLIYGREFVQHTFLHHLTRIDHRHNFSPYNILLYASSARAAGSLVASLPVWASRIESLAFIPQLSLSAVLIPLALAKKHLPSALLAQTLAFVTLNKVCTSQYFLWYLVLLPLYLPHSSWLQPKASLRATASQTATKRMTLASHYKNVAWQYRNGLGALIFWVGGQALWLQQGYQLEFLGKSTFVPGIWAACLTFYGINMWILGVIVTDASLLSTRSKA</sequence>
<name>A0A8H3FSH9_9LECA</name>
<organism evidence="14 15">
    <name type="scientific">Gomphillus americanus</name>
    <dbReference type="NCBI Taxonomy" id="1940652"/>
    <lineage>
        <taxon>Eukaryota</taxon>
        <taxon>Fungi</taxon>
        <taxon>Dikarya</taxon>
        <taxon>Ascomycota</taxon>
        <taxon>Pezizomycotina</taxon>
        <taxon>Lecanoromycetes</taxon>
        <taxon>OSLEUM clade</taxon>
        <taxon>Ostropomycetidae</taxon>
        <taxon>Ostropales</taxon>
        <taxon>Graphidaceae</taxon>
        <taxon>Gomphilloideae</taxon>
        <taxon>Gomphillus</taxon>
    </lineage>
</organism>
<reference evidence="14" key="1">
    <citation type="submission" date="2021-03" db="EMBL/GenBank/DDBJ databases">
        <authorList>
            <person name="Tagirdzhanova G."/>
        </authorList>
    </citation>
    <scope>NUCLEOTIDE SEQUENCE</scope>
</reference>
<keyword evidence="8 13" id="KW-0812">Transmembrane</keyword>
<feature type="transmembrane region" description="Helical" evidence="13">
    <location>
        <begin position="412"/>
        <end position="437"/>
    </location>
</feature>
<protein>
    <recommendedName>
        <fullName evidence="4 13">GPI mannosyltransferase 1</fullName>
        <ecNumber evidence="13">2.4.1.-</ecNumber>
    </recommendedName>
    <alternativeName>
        <fullName evidence="13">GPI mannosyltransferase I</fullName>
    </alternativeName>
</protein>
<dbReference type="GO" id="GO:0005789">
    <property type="term" value="C:endoplasmic reticulum membrane"/>
    <property type="evidence" value="ECO:0007669"/>
    <property type="project" value="UniProtKB-SubCell"/>
</dbReference>
<dbReference type="UniPathway" id="UPA00196"/>
<evidence type="ECO:0000256" key="11">
    <source>
        <dbReference type="ARBA" id="ARBA00023136"/>
    </source>
</evidence>
<evidence type="ECO:0000256" key="8">
    <source>
        <dbReference type="ARBA" id="ARBA00022692"/>
    </source>
</evidence>
<evidence type="ECO:0000256" key="13">
    <source>
        <dbReference type="RuleBase" id="RU365064"/>
    </source>
</evidence>
<keyword evidence="5 13" id="KW-0337">GPI-anchor biosynthesis</keyword>
<evidence type="ECO:0000256" key="3">
    <source>
        <dbReference type="ARBA" id="ARBA00011071"/>
    </source>
</evidence>
<dbReference type="PANTHER" id="PTHR12886:SF0">
    <property type="entry name" value="GPI MANNOSYLTRANSFERASE 1"/>
    <property type="match status" value="1"/>
</dbReference>
<comment type="similarity">
    <text evidence="3 13">Belongs to the PIGM family.</text>
</comment>
<keyword evidence="6 13" id="KW-0328">Glycosyltransferase</keyword>
<feature type="transmembrane region" description="Helical" evidence="13">
    <location>
        <begin position="175"/>
        <end position="196"/>
    </location>
</feature>
<evidence type="ECO:0000256" key="10">
    <source>
        <dbReference type="ARBA" id="ARBA00022989"/>
    </source>
</evidence>
<evidence type="ECO:0000256" key="6">
    <source>
        <dbReference type="ARBA" id="ARBA00022676"/>
    </source>
</evidence>
<gene>
    <name evidence="14" type="ORF">GOMPHAMPRED_005156</name>
</gene>
<comment type="function">
    <text evidence="12 13">Mannosyltransferase involved in glycosylphosphatidylinositol-anchor biosynthesis. Transfers the first alpha-1,4-mannose to GlcN-acyl-PI during GPI precursor assembly. Required for cell wall integrity.</text>
</comment>
<keyword evidence="9 13" id="KW-0256">Endoplasmic reticulum</keyword>
<proteinExistence type="inferred from homology"/>
<comment type="caution">
    <text evidence="13">Lacks conserved residue(s) required for the propagation of feature annotation.</text>
</comment>
<evidence type="ECO:0000256" key="4">
    <source>
        <dbReference type="ARBA" id="ARBA00013797"/>
    </source>
</evidence>
<dbReference type="GO" id="GO:0006506">
    <property type="term" value="P:GPI anchor biosynthetic process"/>
    <property type="evidence" value="ECO:0007669"/>
    <property type="project" value="UniProtKB-UniPathway"/>
</dbReference>
<accession>A0A8H3FSH9</accession>
<feature type="transmembrane region" description="Helical" evidence="13">
    <location>
        <begin position="138"/>
        <end position="163"/>
    </location>
</feature>
<dbReference type="OrthoDB" id="1741594at2759"/>
<evidence type="ECO:0000256" key="9">
    <source>
        <dbReference type="ARBA" id="ARBA00022824"/>
    </source>
</evidence>
<evidence type="ECO:0000256" key="2">
    <source>
        <dbReference type="ARBA" id="ARBA00004687"/>
    </source>
</evidence>
<dbReference type="EMBL" id="CAJPDQ010000030">
    <property type="protein sequence ID" value="CAF9928529.1"/>
    <property type="molecule type" value="Genomic_DNA"/>
</dbReference>
<comment type="subcellular location">
    <subcellularLocation>
        <location evidence="1 13">Endoplasmic reticulum membrane</location>
        <topology evidence="1 13">Multi-pass membrane protein</topology>
    </subcellularLocation>
</comment>
<feature type="transmembrane region" description="Helical" evidence="13">
    <location>
        <begin position="114"/>
        <end position="132"/>
    </location>
</feature>